<keyword evidence="1 4" id="KW-0889">Transcription antitermination</keyword>
<dbReference type="SMART" id="SM00738">
    <property type="entry name" value="NGN"/>
    <property type="match status" value="1"/>
</dbReference>
<proteinExistence type="inferred from homology"/>
<dbReference type="Pfam" id="PF02357">
    <property type="entry name" value="NusG"/>
    <property type="match status" value="1"/>
</dbReference>
<name>A0A1R3WU77_9RHOB</name>
<dbReference type="SUPFAM" id="SSF82679">
    <property type="entry name" value="N-utilization substance G protein NusG, N-terminal domain"/>
    <property type="match status" value="1"/>
</dbReference>
<dbReference type="GO" id="GO:0031564">
    <property type="term" value="P:transcription antitermination"/>
    <property type="evidence" value="ECO:0007669"/>
    <property type="project" value="UniProtKB-KW"/>
</dbReference>
<dbReference type="RefSeq" id="WP_076658868.1">
    <property type="nucleotide sequence ID" value="NZ_FTPR01000001.1"/>
</dbReference>
<dbReference type="OrthoDB" id="9787731at2"/>
<dbReference type="PANTHER" id="PTHR30265">
    <property type="entry name" value="RHO-INTERACTING TRANSCRIPTION TERMINATION FACTOR NUSG"/>
    <property type="match status" value="1"/>
</dbReference>
<accession>A0A1R3WU77</accession>
<dbReference type="CDD" id="cd09892">
    <property type="entry name" value="NGN_SP_RfaH"/>
    <property type="match status" value="1"/>
</dbReference>
<organism evidence="6 7">
    <name type="scientific">Yoonia rosea</name>
    <dbReference type="NCBI Taxonomy" id="287098"/>
    <lineage>
        <taxon>Bacteria</taxon>
        <taxon>Pseudomonadati</taxon>
        <taxon>Pseudomonadota</taxon>
        <taxon>Alphaproteobacteria</taxon>
        <taxon>Rhodobacterales</taxon>
        <taxon>Paracoccaceae</taxon>
        <taxon>Yoonia</taxon>
    </lineage>
</organism>
<dbReference type="AlphaFoldDB" id="A0A1R3WU77"/>
<evidence type="ECO:0000256" key="4">
    <source>
        <dbReference type="RuleBase" id="RU000538"/>
    </source>
</evidence>
<dbReference type="PANTHER" id="PTHR30265:SF7">
    <property type="entry name" value="TRANSCRIPTION ANTITERMINATION PROTEIN RFAH"/>
    <property type="match status" value="1"/>
</dbReference>
<evidence type="ECO:0000259" key="5">
    <source>
        <dbReference type="SMART" id="SM00738"/>
    </source>
</evidence>
<dbReference type="InterPro" id="IPR001062">
    <property type="entry name" value="Transcrpt_antiterm_NusG"/>
</dbReference>
<dbReference type="InterPro" id="IPR036735">
    <property type="entry name" value="NGN_dom_sf"/>
</dbReference>
<evidence type="ECO:0000256" key="2">
    <source>
        <dbReference type="ARBA" id="ARBA00023015"/>
    </source>
</evidence>
<comment type="function">
    <text evidence="4">Participates in transcription elongation, termination and antitermination.</text>
</comment>
<comment type="similarity">
    <text evidence="4">Belongs to the NusG family.</text>
</comment>
<dbReference type="GO" id="GO:0006353">
    <property type="term" value="P:DNA-templated transcription termination"/>
    <property type="evidence" value="ECO:0007669"/>
    <property type="project" value="UniProtKB-KW"/>
</dbReference>
<keyword evidence="4" id="KW-0806">Transcription termination</keyword>
<dbReference type="Proteomes" id="UP000186997">
    <property type="component" value="Unassembled WGS sequence"/>
</dbReference>
<gene>
    <name evidence="6" type="ORF">SAMN05421665_1289</name>
</gene>
<dbReference type="GO" id="GO:0032784">
    <property type="term" value="P:regulation of DNA-templated transcription elongation"/>
    <property type="evidence" value="ECO:0007669"/>
    <property type="project" value="InterPro"/>
</dbReference>
<keyword evidence="3 4" id="KW-0804">Transcription</keyword>
<evidence type="ECO:0000313" key="7">
    <source>
        <dbReference type="Proteomes" id="UP000186997"/>
    </source>
</evidence>
<feature type="domain" description="NusG-like N-terminal" evidence="5">
    <location>
        <begin position="7"/>
        <end position="106"/>
    </location>
</feature>
<keyword evidence="7" id="KW-1185">Reference proteome</keyword>
<evidence type="ECO:0000313" key="6">
    <source>
        <dbReference type="EMBL" id="SIT81551.1"/>
    </source>
</evidence>
<dbReference type="PRINTS" id="PR00338">
    <property type="entry name" value="NUSGTNSCPFCT"/>
</dbReference>
<dbReference type="GO" id="GO:0006354">
    <property type="term" value="P:DNA-templated transcription elongation"/>
    <property type="evidence" value="ECO:0007669"/>
    <property type="project" value="InterPro"/>
</dbReference>
<dbReference type="Gene3D" id="3.30.70.940">
    <property type="entry name" value="NusG, N-terminal domain"/>
    <property type="match status" value="1"/>
</dbReference>
<dbReference type="InterPro" id="IPR043425">
    <property type="entry name" value="NusG-like"/>
</dbReference>
<evidence type="ECO:0000256" key="1">
    <source>
        <dbReference type="ARBA" id="ARBA00022814"/>
    </source>
</evidence>
<dbReference type="InterPro" id="IPR006645">
    <property type="entry name" value="NGN-like_dom"/>
</dbReference>
<protein>
    <recommendedName>
        <fullName evidence="4">Transcription termination/antitermination protein NusG</fullName>
    </recommendedName>
</protein>
<reference evidence="7" key="1">
    <citation type="submission" date="2017-01" db="EMBL/GenBank/DDBJ databases">
        <authorList>
            <person name="Varghese N."/>
            <person name="Submissions S."/>
        </authorList>
    </citation>
    <scope>NUCLEOTIDE SEQUENCE [LARGE SCALE GENOMIC DNA]</scope>
    <source>
        <strain evidence="7">DSM 29591</strain>
    </source>
</reference>
<dbReference type="STRING" id="287098.SAMN05421665_1289"/>
<keyword evidence="2 4" id="KW-0805">Transcription regulation</keyword>
<dbReference type="GO" id="GO:0005829">
    <property type="term" value="C:cytosol"/>
    <property type="evidence" value="ECO:0007669"/>
    <property type="project" value="TreeGrafter"/>
</dbReference>
<dbReference type="EMBL" id="FTPR01000001">
    <property type="protein sequence ID" value="SIT81551.1"/>
    <property type="molecule type" value="Genomic_DNA"/>
</dbReference>
<dbReference type="InterPro" id="IPR008991">
    <property type="entry name" value="Translation_prot_SH3-like_sf"/>
</dbReference>
<evidence type="ECO:0000256" key="3">
    <source>
        <dbReference type="ARBA" id="ARBA00023163"/>
    </source>
</evidence>
<sequence length="170" mass="18816">MTSHDGNSTWFLAQLKPNCSHIAQKNLQRQGFRTFLPLEDVTVHRRGQFATVRRPLFPGYIFVAIDAAGNQWRKVNATTGITRLVSFGSVPAAVPYDIIAHLMERCSHDGTILTPKAPQPGEIVSLAQGAFANFTAEVQSIEPDRRVWVLMDIMGGQTRVKVSADQLKSL</sequence>
<dbReference type="SUPFAM" id="SSF50104">
    <property type="entry name" value="Translation proteins SH3-like domain"/>
    <property type="match status" value="1"/>
</dbReference>